<feature type="compositionally biased region" description="Low complexity" evidence="13">
    <location>
        <begin position="390"/>
        <end position="414"/>
    </location>
</feature>
<evidence type="ECO:0000256" key="9">
    <source>
        <dbReference type="ARBA" id="ARBA00047899"/>
    </source>
</evidence>
<protein>
    <recommendedName>
        <fullName evidence="2">non-specific serine/threonine protein kinase</fullName>
        <ecNumber evidence="2">2.7.11.1</ecNumber>
    </recommendedName>
</protein>
<reference evidence="15" key="2">
    <citation type="submission" date="2004-02" db="EMBL/GenBank/DDBJ databases">
        <authorList>
            <consortium name="Genoscope"/>
            <consortium name="Whitehead Institute Centre for Genome Research"/>
        </authorList>
    </citation>
    <scope>NUCLEOTIDE SEQUENCE</scope>
</reference>
<dbReference type="GO" id="GO:0004674">
    <property type="term" value="F:protein serine/threonine kinase activity"/>
    <property type="evidence" value="ECO:0007669"/>
    <property type="project" value="UniProtKB-KW"/>
</dbReference>
<dbReference type="PROSITE" id="PS50011">
    <property type="entry name" value="PROTEIN_KINASE_DOM"/>
    <property type="match status" value="1"/>
</dbReference>
<accession>Q4T4Q7</accession>
<evidence type="ECO:0000256" key="5">
    <source>
        <dbReference type="ARBA" id="ARBA00022741"/>
    </source>
</evidence>
<keyword evidence="4" id="KW-0808">Transferase</keyword>
<dbReference type="EMBL" id="CAAE01009564">
    <property type="protein sequence ID" value="CAF92125.1"/>
    <property type="molecule type" value="Genomic_DNA"/>
</dbReference>
<dbReference type="PANTHER" id="PTHR47167:SF6">
    <property type="entry name" value="SERINE_THREONINE-PROTEIN KINASE TAO2"/>
    <property type="match status" value="1"/>
</dbReference>
<dbReference type="Gene3D" id="3.30.200.20">
    <property type="entry name" value="Phosphorylase Kinase, domain 1"/>
    <property type="match status" value="1"/>
</dbReference>
<dbReference type="PROSITE" id="PS00107">
    <property type="entry name" value="PROTEIN_KINASE_ATP"/>
    <property type="match status" value="1"/>
</dbReference>
<evidence type="ECO:0000256" key="3">
    <source>
        <dbReference type="ARBA" id="ARBA00022527"/>
    </source>
</evidence>
<feature type="binding site" evidence="11">
    <location>
        <position position="58"/>
    </location>
    <ligand>
        <name>ATP</name>
        <dbReference type="ChEBI" id="CHEBI:30616"/>
    </ligand>
</feature>
<comment type="catalytic activity">
    <reaction evidence="9">
        <text>L-threonyl-[protein] + ATP = O-phospho-L-threonyl-[protein] + ADP + H(+)</text>
        <dbReference type="Rhea" id="RHEA:46608"/>
        <dbReference type="Rhea" id="RHEA-COMP:11060"/>
        <dbReference type="Rhea" id="RHEA-COMP:11605"/>
        <dbReference type="ChEBI" id="CHEBI:15378"/>
        <dbReference type="ChEBI" id="CHEBI:30013"/>
        <dbReference type="ChEBI" id="CHEBI:30616"/>
        <dbReference type="ChEBI" id="CHEBI:61977"/>
        <dbReference type="ChEBI" id="CHEBI:456216"/>
        <dbReference type="EC" id="2.7.11.1"/>
    </reaction>
</comment>
<dbReference type="GO" id="GO:0005737">
    <property type="term" value="C:cytoplasm"/>
    <property type="evidence" value="ECO:0007669"/>
    <property type="project" value="TreeGrafter"/>
</dbReference>
<dbReference type="SMART" id="SM00220">
    <property type="entry name" value="S_TKc"/>
    <property type="match status" value="1"/>
</dbReference>
<dbReference type="InterPro" id="IPR017441">
    <property type="entry name" value="Protein_kinase_ATP_BS"/>
</dbReference>
<dbReference type="PANTHER" id="PTHR47167">
    <property type="entry name" value="SERINE/THREONINE-PROTEIN KINASE TAO1-LIKE PROTEIN"/>
    <property type="match status" value="1"/>
</dbReference>
<evidence type="ECO:0000256" key="6">
    <source>
        <dbReference type="ARBA" id="ARBA00022777"/>
    </source>
</evidence>
<keyword evidence="7 11" id="KW-0067">ATP-binding</keyword>
<evidence type="ECO:0000256" key="8">
    <source>
        <dbReference type="ARBA" id="ARBA00023054"/>
    </source>
</evidence>
<dbReference type="InterPro" id="IPR000719">
    <property type="entry name" value="Prot_kinase_dom"/>
</dbReference>
<dbReference type="GO" id="GO:0005524">
    <property type="term" value="F:ATP binding"/>
    <property type="evidence" value="ECO:0007669"/>
    <property type="project" value="UniProtKB-UniRule"/>
</dbReference>
<evidence type="ECO:0000256" key="10">
    <source>
        <dbReference type="ARBA" id="ARBA00048679"/>
    </source>
</evidence>
<proteinExistence type="inferred from homology"/>
<evidence type="ECO:0000256" key="1">
    <source>
        <dbReference type="ARBA" id="ARBA00008874"/>
    </source>
</evidence>
<evidence type="ECO:0000313" key="15">
    <source>
        <dbReference type="EMBL" id="CAF92125.1"/>
    </source>
</evidence>
<evidence type="ECO:0000256" key="13">
    <source>
        <dbReference type="SAM" id="MobiDB-lite"/>
    </source>
</evidence>
<comment type="similarity">
    <text evidence="1">Belongs to the protein kinase superfamily. STE Ser/Thr protein kinase family. STE20 subfamily.</text>
</comment>
<dbReference type="PROSITE" id="PS00108">
    <property type="entry name" value="PROTEIN_KINASE_ST"/>
    <property type="match status" value="1"/>
</dbReference>
<feature type="coiled-coil region" evidence="12">
    <location>
        <begin position="505"/>
        <end position="543"/>
    </location>
</feature>
<dbReference type="EC" id="2.7.11.1" evidence="2"/>
<evidence type="ECO:0000256" key="12">
    <source>
        <dbReference type="SAM" id="Coils"/>
    </source>
</evidence>
<evidence type="ECO:0000256" key="11">
    <source>
        <dbReference type="PROSITE-ProRule" id="PRU10141"/>
    </source>
</evidence>
<feature type="domain" description="Protein kinase" evidence="14">
    <location>
        <begin position="28"/>
        <end position="283"/>
    </location>
</feature>
<feature type="compositionally biased region" description="Polar residues" evidence="13">
    <location>
        <begin position="1067"/>
        <end position="1080"/>
    </location>
</feature>
<evidence type="ECO:0000259" key="14">
    <source>
        <dbReference type="PROSITE" id="PS50011"/>
    </source>
</evidence>
<feature type="region of interest" description="Disordered" evidence="13">
    <location>
        <begin position="593"/>
        <end position="622"/>
    </location>
</feature>
<dbReference type="AlphaFoldDB" id="Q4T4Q7"/>
<dbReference type="InterPro" id="IPR011009">
    <property type="entry name" value="Kinase-like_dom_sf"/>
</dbReference>
<dbReference type="SUPFAM" id="SSF56112">
    <property type="entry name" value="Protein kinase-like (PK-like)"/>
    <property type="match status" value="1"/>
</dbReference>
<comment type="caution">
    <text evidence="15">The sequence shown here is derived from an EMBL/GenBank/DDBJ whole genome shotgun (WGS) entry which is preliminary data.</text>
</comment>
<keyword evidence="5 11" id="KW-0547">Nucleotide-binding</keyword>
<name>Q4T4Q7_TETNG</name>
<dbReference type="InterPro" id="IPR008271">
    <property type="entry name" value="Ser/Thr_kinase_AS"/>
</dbReference>
<evidence type="ECO:0000256" key="2">
    <source>
        <dbReference type="ARBA" id="ARBA00012513"/>
    </source>
</evidence>
<gene>
    <name evidence="15" type="ORF">GSTENG00007195001</name>
</gene>
<dbReference type="OrthoDB" id="10016527at2759"/>
<reference evidence="15" key="1">
    <citation type="journal article" date="2004" name="Nature">
        <title>Genome duplication in the teleost fish Tetraodon nigroviridis reveals the early vertebrate proto-karyotype.</title>
        <authorList>
            <person name="Jaillon O."/>
            <person name="Aury J.-M."/>
            <person name="Brunet F."/>
            <person name="Petit J.-L."/>
            <person name="Stange-Thomann N."/>
            <person name="Mauceli E."/>
            <person name="Bouneau L."/>
            <person name="Fischer C."/>
            <person name="Ozouf-Costaz C."/>
            <person name="Bernot A."/>
            <person name="Nicaud S."/>
            <person name="Jaffe D."/>
            <person name="Fisher S."/>
            <person name="Lutfalla G."/>
            <person name="Dossat C."/>
            <person name="Segurens B."/>
            <person name="Dasilva C."/>
            <person name="Salanoubat M."/>
            <person name="Levy M."/>
            <person name="Boudet N."/>
            <person name="Castellano S."/>
            <person name="Anthouard V."/>
            <person name="Jubin C."/>
            <person name="Castelli V."/>
            <person name="Katinka M."/>
            <person name="Vacherie B."/>
            <person name="Biemont C."/>
            <person name="Skalli Z."/>
            <person name="Cattolico L."/>
            <person name="Poulain J."/>
            <person name="De Berardinis V."/>
            <person name="Cruaud C."/>
            <person name="Duprat S."/>
            <person name="Brottier P."/>
            <person name="Coutanceau J.-P."/>
            <person name="Gouzy J."/>
            <person name="Parra G."/>
            <person name="Lardier G."/>
            <person name="Chapple C."/>
            <person name="McKernan K.J."/>
            <person name="McEwan P."/>
            <person name="Bosak S."/>
            <person name="Kellis M."/>
            <person name="Volff J.-N."/>
            <person name="Guigo R."/>
            <person name="Zody M.C."/>
            <person name="Mesirov J."/>
            <person name="Lindblad-Toh K."/>
            <person name="Birren B."/>
            <person name="Nusbaum C."/>
            <person name="Kahn D."/>
            <person name="Robinson-Rechavi M."/>
            <person name="Laudet V."/>
            <person name="Schachter V."/>
            <person name="Quetier F."/>
            <person name="Saurin W."/>
            <person name="Scarpelli C."/>
            <person name="Wincker P."/>
            <person name="Lander E.S."/>
            <person name="Weissenbach J."/>
            <person name="Roest Crollius H."/>
        </authorList>
    </citation>
    <scope>NUCLEOTIDE SEQUENCE [LARGE SCALE GENOMIC DNA]</scope>
</reference>
<keyword evidence="6" id="KW-0418">Kinase</keyword>
<feature type="compositionally biased region" description="Gly residues" evidence="13">
    <location>
        <begin position="1019"/>
        <end position="1029"/>
    </location>
</feature>
<dbReference type="Pfam" id="PF00069">
    <property type="entry name" value="Pkinase"/>
    <property type="match status" value="1"/>
</dbReference>
<dbReference type="FunFam" id="3.30.200.20:FF:000029">
    <property type="entry name" value="Serine/threonine-protein kinase TAO2, putative"/>
    <property type="match status" value="1"/>
</dbReference>
<dbReference type="InterPro" id="IPR051234">
    <property type="entry name" value="TAO_STE20_kinase"/>
</dbReference>
<dbReference type="FunFam" id="1.10.510.10:FF:000030">
    <property type="entry name" value="Serine/threonine-protein kinase TAO2, putative"/>
    <property type="match status" value="1"/>
</dbReference>
<keyword evidence="3" id="KW-0723">Serine/threonine-protein kinase</keyword>
<comment type="catalytic activity">
    <reaction evidence="10">
        <text>L-seryl-[protein] + ATP = O-phospho-L-seryl-[protein] + ADP + H(+)</text>
        <dbReference type="Rhea" id="RHEA:17989"/>
        <dbReference type="Rhea" id="RHEA-COMP:9863"/>
        <dbReference type="Rhea" id="RHEA-COMP:11604"/>
        <dbReference type="ChEBI" id="CHEBI:15378"/>
        <dbReference type="ChEBI" id="CHEBI:29999"/>
        <dbReference type="ChEBI" id="CHEBI:30616"/>
        <dbReference type="ChEBI" id="CHEBI:83421"/>
        <dbReference type="ChEBI" id="CHEBI:456216"/>
        <dbReference type="EC" id="2.7.11.1"/>
    </reaction>
</comment>
<dbReference type="KEGG" id="tng:GSTEN00007195G001"/>
<dbReference type="Gene3D" id="1.10.510.10">
    <property type="entry name" value="Transferase(Phosphotransferase) domain 1"/>
    <property type="match status" value="1"/>
</dbReference>
<organism evidence="15">
    <name type="scientific">Tetraodon nigroviridis</name>
    <name type="common">Spotted green pufferfish</name>
    <name type="synonym">Chelonodon nigroviridis</name>
    <dbReference type="NCBI Taxonomy" id="99883"/>
    <lineage>
        <taxon>Eukaryota</taxon>
        <taxon>Metazoa</taxon>
        <taxon>Chordata</taxon>
        <taxon>Craniata</taxon>
        <taxon>Vertebrata</taxon>
        <taxon>Euteleostomi</taxon>
        <taxon>Actinopterygii</taxon>
        <taxon>Neopterygii</taxon>
        <taxon>Teleostei</taxon>
        <taxon>Neoteleostei</taxon>
        <taxon>Acanthomorphata</taxon>
        <taxon>Eupercaria</taxon>
        <taxon>Tetraodontiformes</taxon>
        <taxon>Tetradontoidea</taxon>
        <taxon>Tetraodontidae</taxon>
        <taxon>Tetraodon</taxon>
    </lineage>
</organism>
<keyword evidence="8 12" id="KW-0175">Coiled coil</keyword>
<sequence>MPSSARAGNLKDPEVADLFCKDDPEKLFADLREIGHGSFGAVYFARDVRSNEVVAIKKMSYSGKQTNEKWQDIIKEVKFLQKLRHPNTIEYRGCYLKEHTAWLVMEYCLGSASDLLEVHKKPLQEIEIAAITHGALQGLAYLHSHNMIHRDVKAGNILLTEPGQVKLGDFGSASIVSPANSFVGTPYWMAPEVILAMDEGQYDGKVDVWSLGITCIELGVSERKPPLFNMNAMSALYHIAQNESPILQSNQWSDSFRNFVDSSLQKIPQDRPTSDVLLNHRFLCRERPLTVIMDLIARTKDAVRELDNLQYRKMKKILFQETQQNGPVSEGAEDEEVRNGTSRCLVACGEEKRTAATLGQLQGAAETRVCTCVQEVEQYLLRTGTVNSMESSQSVPSMSISASSQSSSVNSLADASDDSSSEMAMMQEGEHTVTSNSSIIHRPTGQDNIYDDPYQPEMDQPQPVSAGRRRAYYRNRDHFATIRTASLVTRQIQEHEQGSALREQMSGYKRMRRQHQKQLMGLENKLKAEMDEHQLKLDKELENQRNSFATEADKLVKKHQAILEKETKAALAEEKKFQQHILGQQKKELTSLLDSQKRQYRQRKDQLKEELSENQTTPKREKQEWLIRQKECLQQMQAEEEASLLRRQRQYYELQCRQYKRKMLLARHNLEQDLLREDLNKKQTQKDLECAMLLRHHESTQELEFRQLNSVQRTRAELIRTQHQTELANQMEYNKRREQELRQKHTVEVRQQPKSLKVCERWPPGHLERSGMSDANERLIFQSKELQIKRQFQETCKIQTRQYKALRNHLLESTPKSDHKTVLKRLKEEQTRKLAILAEQYDHSINDMLSTQALRLDETQEAEYQVLRMQLQQELELLNAYQSKIKIHTDTQHDREVKDLEQRVSIRRALLEQRIEEEMLSLQNERSERIRTLLERQAHEIEAFDSESMRLGFSSMALSGIPAEAFNQGYPTPQPVLGLQRLAVAPRPSLGEPLEPQRAEFRGHALLAHSEPQQRRLQPGGGGYGGGLSIKGPGLMALRNSPQPLRRTASGGPGGGSEGGLSRSTSVTSHISNGSHLSYS</sequence>
<evidence type="ECO:0000256" key="4">
    <source>
        <dbReference type="ARBA" id="ARBA00022679"/>
    </source>
</evidence>
<feature type="compositionally biased region" description="Basic and acidic residues" evidence="13">
    <location>
        <begin position="602"/>
        <end position="611"/>
    </location>
</feature>
<feature type="region of interest" description="Disordered" evidence="13">
    <location>
        <begin position="1010"/>
        <end position="1080"/>
    </location>
</feature>
<evidence type="ECO:0000256" key="7">
    <source>
        <dbReference type="ARBA" id="ARBA00022840"/>
    </source>
</evidence>
<feature type="region of interest" description="Disordered" evidence="13">
    <location>
        <begin position="390"/>
        <end position="440"/>
    </location>
</feature>